<organism evidence="2 3">
    <name type="scientific">Caballeronia sordidicola</name>
    <name type="common">Burkholderia sordidicola</name>
    <dbReference type="NCBI Taxonomy" id="196367"/>
    <lineage>
        <taxon>Bacteria</taxon>
        <taxon>Pseudomonadati</taxon>
        <taxon>Pseudomonadota</taxon>
        <taxon>Betaproteobacteria</taxon>
        <taxon>Burkholderiales</taxon>
        <taxon>Burkholderiaceae</taxon>
        <taxon>Caballeronia</taxon>
    </lineage>
</organism>
<protein>
    <submittedName>
        <fullName evidence="2">DNA primase</fullName>
    </submittedName>
</protein>
<comment type="caution">
    <text evidence="2">The sequence shown here is derived from an EMBL/GenBank/DDBJ whole genome shotgun (WGS) entry which is preliminary data.</text>
</comment>
<dbReference type="AlphaFoldDB" id="A0A226X832"/>
<dbReference type="EMBL" id="MTHB01000037">
    <property type="protein sequence ID" value="OXC79483.1"/>
    <property type="molecule type" value="Genomic_DNA"/>
</dbReference>
<feature type="region of interest" description="Disordered" evidence="1">
    <location>
        <begin position="1"/>
        <end position="28"/>
    </location>
</feature>
<reference evidence="3" key="1">
    <citation type="submission" date="2017-01" db="EMBL/GenBank/DDBJ databases">
        <title>Genome Analysis of Deinococcus marmoris KOPRI26562.</title>
        <authorList>
            <person name="Kim J.H."/>
            <person name="Oh H.-M."/>
        </authorList>
    </citation>
    <scope>NUCLEOTIDE SEQUENCE [LARGE SCALE GENOMIC DNA]</scope>
    <source>
        <strain evidence="3">PAMC 26633</strain>
    </source>
</reference>
<dbReference type="Proteomes" id="UP000214720">
    <property type="component" value="Unassembled WGS sequence"/>
</dbReference>
<sequence length="170" mass="18574">MYRGSAGAQHEQVGRRHRRRARYESGSEARALQGHLGAGLVRIPAPVRVQDGMARRLSGRSACGLHTSDELVLWPRIEGKPQDPGAVCLRALRVFEQCRSRRRDQCFRARTALVCLWRDGAVRPPVEAGTHRSDSGHSGLSAVEIPVVHGGEDVKTLRVATAVAVSGRKT</sequence>
<evidence type="ECO:0000256" key="1">
    <source>
        <dbReference type="SAM" id="MobiDB-lite"/>
    </source>
</evidence>
<proteinExistence type="predicted"/>
<evidence type="ECO:0000313" key="2">
    <source>
        <dbReference type="EMBL" id="OXC79483.1"/>
    </source>
</evidence>
<name>A0A226X832_CABSO</name>
<evidence type="ECO:0000313" key="3">
    <source>
        <dbReference type="Proteomes" id="UP000214720"/>
    </source>
</evidence>
<gene>
    <name evidence="2" type="ORF">BSU04_06610</name>
</gene>
<accession>A0A226X832</accession>